<dbReference type="AlphaFoldDB" id="A0A444Y4J1"/>
<dbReference type="Gene3D" id="1.20.1280.50">
    <property type="match status" value="1"/>
</dbReference>
<dbReference type="Pfam" id="PF12937">
    <property type="entry name" value="F-box-like"/>
    <property type="match status" value="1"/>
</dbReference>
<dbReference type="Pfam" id="PF07734">
    <property type="entry name" value="FBA_1"/>
    <property type="match status" value="1"/>
</dbReference>
<dbReference type="InterPro" id="IPR006527">
    <property type="entry name" value="F-box-assoc_dom_typ1"/>
</dbReference>
<dbReference type="NCBIfam" id="TIGR01640">
    <property type="entry name" value="F_box_assoc_1"/>
    <property type="match status" value="1"/>
</dbReference>
<feature type="domain" description="F-box" evidence="1">
    <location>
        <begin position="131"/>
        <end position="177"/>
    </location>
</feature>
<name>A0A444Y4J1_ARAHY</name>
<keyword evidence="3" id="KW-1185">Reference proteome</keyword>
<dbReference type="EMBL" id="SDMP01000018">
    <property type="protein sequence ID" value="RYQ96837.1"/>
    <property type="molecule type" value="Genomic_DNA"/>
</dbReference>
<sequence>MSLNQFPVDSYDFGPCTGLGNAAYDLPTIPHESPLTTLHAFCHYRLRDECGQSLAFLNMPKHCLVIEYYNVFKEFKGSLYWPQETLNPLTIAERKAYEHTSYPILISFQYEKSNFCNLHVSNGMSDIFPLSIPLSDLPNEVMLDIFHLTDASTILNTRITSRYWRMKLNSYEFITRIAKRWKYHGCLLTLHFCYPFSLLNSLDWVMRMDASSGYTISFHLPFLLAYEDIENGIFCIRYSSMGRKSYLLAWNPVSRRSKIIQDPIYVFKPKMLYKYALLYFSSALDYAILHVFKHSLESPACKLTIYTSFRRNWDVVLTCLSYVQTLDATYVTLDGSIYWLTCSPENVEKRSSYIVFSILFNNFQHVFFSEKALGHCYMLMILNQKLCLASSDHDEEVFHTSIWYVDVTQKDLTWTMLFMYNGIGSLFTHTIFVDEDITQIKTF</sequence>
<dbReference type="Proteomes" id="UP000289738">
    <property type="component" value="Chromosome B08"/>
</dbReference>
<dbReference type="InterPro" id="IPR036047">
    <property type="entry name" value="F-box-like_dom_sf"/>
</dbReference>
<evidence type="ECO:0000259" key="1">
    <source>
        <dbReference type="PROSITE" id="PS50181"/>
    </source>
</evidence>
<proteinExistence type="predicted"/>
<organism evidence="2 3">
    <name type="scientific">Arachis hypogaea</name>
    <name type="common">Peanut</name>
    <dbReference type="NCBI Taxonomy" id="3818"/>
    <lineage>
        <taxon>Eukaryota</taxon>
        <taxon>Viridiplantae</taxon>
        <taxon>Streptophyta</taxon>
        <taxon>Embryophyta</taxon>
        <taxon>Tracheophyta</taxon>
        <taxon>Spermatophyta</taxon>
        <taxon>Magnoliopsida</taxon>
        <taxon>eudicotyledons</taxon>
        <taxon>Gunneridae</taxon>
        <taxon>Pentapetalae</taxon>
        <taxon>rosids</taxon>
        <taxon>fabids</taxon>
        <taxon>Fabales</taxon>
        <taxon>Fabaceae</taxon>
        <taxon>Papilionoideae</taxon>
        <taxon>50 kb inversion clade</taxon>
        <taxon>dalbergioids sensu lato</taxon>
        <taxon>Dalbergieae</taxon>
        <taxon>Pterocarpus clade</taxon>
        <taxon>Arachis</taxon>
    </lineage>
</organism>
<dbReference type="CDD" id="cd09917">
    <property type="entry name" value="F-box_SF"/>
    <property type="match status" value="1"/>
</dbReference>
<comment type="caution">
    <text evidence="2">The sequence shown here is derived from an EMBL/GenBank/DDBJ whole genome shotgun (WGS) entry which is preliminary data.</text>
</comment>
<dbReference type="PANTHER" id="PTHR31672:SF13">
    <property type="entry name" value="F-BOX PROTEIN CPR30-LIKE"/>
    <property type="match status" value="1"/>
</dbReference>
<protein>
    <recommendedName>
        <fullName evidence="1">F-box domain-containing protein</fullName>
    </recommendedName>
</protein>
<accession>A0A444Y4J1</accession>
<dbReference type="SUPFAM" id="SSF81383">
    <property type="entry name" value="F-box domain"/>
    <property type="match status" value="1"/>
</dbReference>
<dbReference type="InterPro" id="IPR050796">
    <property type="entry name" value="SCF_F-box_component"/>
</dbReference>
<evidence type="ECO:0000313" key="3">
    <source>
        <dbReference type="Proteomes" id="UP000289738"/>
    </source>
</evidence>
<gene>
    <name evidence="2" type="ORF">Ahy_B08g092729</name>
</gene>
<evidence type="ECO:0000313" key="2">
    <source>
        <dbReference type="EMBL" id="RYQ96837.1"/>
    </source>
</evidence>
<dbReference type="PROSITE" id="PS50181">
    <property type="entry name" value="FBOX"/>
    <property type="match status" value="1"/>
</dbReference>
<dbReference type="InterPro" id="IPR017451">
    <property type="entry name" value="F-box-assoc_interact_dom"/>
</dbReference>
<reference evidence="2 3" key="1">
    <citation type="submission" date="2019-01" db="EMBL/GenBank/DDBJ databases">
        <title>Sequencing of cultivated peanut Arachis hypogaea provides insights into genome evolution and oil improvement.</title>
        <authorList>
            <person name="Chen X."/>
        </authorList>
    </citation>
    <scope>NUCLEOTIDE SEQUENCE [LARGE SCALE GENOMIC DNA]</scope>
    <source>
        <strain evidence="3">cv. Fuhuasheng</strain>
        <tissue evidence="2">Leaves</tissue>
    </source>
</reference>
<dbReference type="PANTHER" id="PTHR31672">
    <property type="entry name" value="BNACNNG10540D PROTEIN"/>
    <property type="match status" value="1"/>
</dbReference>
<dbReference type="InterPro" id="IPR001810">
    <property type="entry name" value="F-box_dom"/>
</dbReference>